<dbReference type="PATRIC" id="fig|69014.16.peg.798"/>
<proteinExistence type="predicted"/>
<reference evidence="1 2" key="1">
    <citation type="journal article" date="2005" name="Genome Res.">
        <title>Complete genome sequence of the hyperthermophilic archaeon Thermococcus kodakaraensis KOD1 and comparison with Pyrococcus genomes.</title>
        <authorList>
            <person name="Fukui T."/>
            <person name="Atomi H."/>
            <person name="Kanai T."/>
            <person name="Matsumi R."/>
            <person name="Fujiwara S."/>
            <person name="Imanaka T."/>
        </authorList>
    </citation>
    <scope>NUCLEOTIDE SEQUENCE [LARGE SCALE GENOMIC DNA]</scope>
    <source>
        <strain evidence="2">ATCC BAA-918 / JCM 12380 / KOD1</strain>
    </source>
</reference>
<keyword evidence="2" id="KW-1185">Reference proteome</keyword>
<sequence>MNRSALRRILSVFSFRMIPKGRALPKGRPRAALVVRKHE</sequence>
<organism evidence="1 2">
    <name type="scientific">Thermococcus kodakarensis (strain ATCC BAA-918 / JCM 12380 / KOD1)</name>
    <name type="common">Pyrococcus kodakaraensis (strain KOD1)</name>
    <dbReference type="NCBI Taxonomy" id="69014"/>
    <lineage>
        <taxon>Archaea</taxon>
        <taxon>Methanobacteriati</taxon>
        <taxon>Methanobacteriota</taxon>
        <taxon>Thermococci</taxon>
        <taxon>Thermococcales</taxon>
        <taxon>Thermococcaceae</taxon>
        <taxon>Thermococcus</taxon>
    </lineage>
</organism>
<evidence type="ECO:0000313" key="1">
    <source>
        <dbReference type="EMBL" id="BAD85007.1"/>
    </source>
</evidence>
<name>Q5JHZ3_THEKO</name>
<dbReference type="EnsemblBacteria" id="BAD85007">
    <property type="protein sequence ID" value="BAD85007"/>
    <property type="gene ID" value="TK0818"/>
</dbReference>
<dbReference type="Proteomes" id="UP000000536">
    <property type="component" value="Chromosome"/>
</dbReference>
<dbReference type="STRING" id="69014.TK0818"/>
<gene>
    <name evidence="1" type="ordered locus">TK0818</name>
</gene>
<accession>Q5JHZ3</accession>
<dbReference type="HOGENOM" id="CLU_3302937_0_0_2"/>
<dbReference type="AlphaFoldDB" id="Q5JHZ3"/>
<evidence type="ECO:0000313" key="2">
    <source>
        <dbReference type="Proteomes" id="UP000000536"/>
    </source>
</evidence>
<dbReference type="InParanoid" id="Q5JHZ3"/>
<dbReference type="KEGG" id="tko:TK0818"/>
<dbReference type="EMBL" id="AP006878">
    <property type="protein sequence ID" value="BAD85007.1"/>
    <property type="molecule type" value="Genomic_DNA"/>
</dbReference>
<protein>
    <submittedName>
        <fullName evidence="1">Uncharacterized protein</fullName>
    </submittedName>
</protein>